<dbReference type="GO" id="GO:0004620">
    <property type="term" value="F:phospholipase activity"/>
    <property type="evidence" value="ECO:0007669"/>
    <property type="project" value="TreeGrafter"/>
</dbReference>
<evidence type="ECO:0000313" key="2">
    <source>
        <dbReference type="WBParaSite" id="ACRNAN_scaffold293.g27470.t2"/>
    </source>
</evidence>
<dbReference type="InterPro" id="IPR058055">
    <property type="entry name" value="PA-PLA1"/>
</dbReference>
<dbReference type="GO" id="GO:0005737">
    <property type="term" value="C:cytoplasm"/>
    <property type="evidence" value="ECO:0007669"/>
    <property type="project" value="TreeGrafter"/>
</dbReference>
<dbReference type="PANTHER" id="PTHR23509:SF10">
    <property type="entry name" value="LD21067P"/>
    <property type="match status" value="1"/>
</dbReference>
<name>A0A914DKZ2_9BILA</name>
<reference evidence="2" key="1">
    <citation type="submission" date="2022-11" db="UniProtKB">
        <authorList>
            <consortium name="WormBaseParasite"/>
        </authorList>
    </citation>
    <scope>IDENTIFICATION</scope>
</reference>
<dbReference type="PANTHER" id="PTHR23509">
    <property type="entry name" value="PA-PL1 PHOSPHOLIPASE FAMILY"/>
    <property type="match status" value="1"/>
</dbReference>
<dbReference type="Proteomes" id="UP000887540">
    <property type="component" value="Unplaced"/>
</dbReference>
<dbReference type="WBParaSite" id="ACRNAN_scaffold293.g27470.t2">
    <property type="protein sequence ID" value="ACRNAN_scaffold293.g27470.t2"/>
    <property type="gene ID" value="ACRNAN_scaffold293.g27470"/>
</dbReference>
<dbReference type="AlphaFoldDB" id="A0A914DKZ2"/>
<evidence type="ECO:0000313" key="1">
    <source>
        <dbReference type="Proteomes" id="UP000887540"/>
    </source>
</evidence>
<organism evidence="1 2">
    <name type="scientific">Acrobeloides nanus</name>
    <dbReference type="NCBI Taxonomy" id="290746"/>
    <lineage>
        <taxon>Eukaryota</taxon>
        <taxon>Metazoa</taxon>
        <taxon>Ecdysozoa</taxon>
        <taxon>Nematoda</taxon>
        <taxon>Chromadorea</taxon>
        <taxon>Rhabditida</taxon>
        <taxon>Tylenchina</taxon>
        <taxon>Cephalobomorpha</taxon>
        <taxon>Cephaloboidea</taxon>
        <taxon>Cephalobidae</taxon>
        <taxon>Acrobeloides</taxon>
    </lineage>
</organism>
<proteinExistence type="predicted"/>
<keyword evidence="1" id="KW-1185">Reference proteome</keyword>
<accession>A0A914DKZ2</accession>
<sequence>MATPIMQFSGMQPNDRLTPTPKTKQFLKFLYAEIENLVDTIQIIIVDYYVKFHWFVAHCCFVRLPNLTVSWIKKLRHKLFGKKLTVSSQDKQIGEDDMRSISFNDGYLEADLHESRPDFDHLIFIIHGNPHGHFEGISEYAAQMQHLMEALPLPSKRKQMYNPTIIPIKWESITEFSENLFEQVIPASNVFALKKSVHFKLLDVMYYMSHTFQNKIANQVTKLLNSAYETFLKNQPNFSENGGQISIIGHSLGSVITYDVITGFRETQTMEGESSSLIKTEKTRNLKFKTKFMKDKMKNSDVTTITKFAATYSTRTYHFFNASKIGCTYYSGLTGQQPYY</sequence>
<protein>
    <submittedName>
        <fullName evidence="2">DDHD domain-containing protein</fullName>
    </submittedName>
</protein>